<accession>A0A2J6QHW9</accession>
<evidence type="ECO:0000313" key="1">
    <source>
        <dbReference type="EMBL" id="PMD25855.1"/>
    </source>
</evidence>
<dbReference type="AlphaFoldDB" id="A0A2J6QHW9"/>
<gene>
    <name evidence="1" type="ORF">NA56DRAFT_642118</name>
</gene>
<keyword evidence="2" id="KW-1185">Reference proteome</keyword>
<reference evidence="1 2" key="1">
    <citation type="submission" date="2016-05" db="EMBL/GenBank/DDBJ databases">
        <title>A degradative enzymes factory behind the ericoid mycorrhizal symbiosis.</title>
        <authorList>
            <consortium name="DOE Joint Genome Institute"/>
            <person name="Martino E."/>
            <person name="Morin E."/>
            <person name="Grelet G."/>
            <person name="Kuo A."/>
            <person name="Kohler A."/>
            <person name="Daghino S."/>
            <person name="Barry K."/>
            <person name="Choi C."/>
            <person name="Cichocki N."/>
            <person name="Clum A."/>
            <person name="Copeland A."/>
            <person name="Hainaut M."/>
            <person name="Haridas S."/>
            <person name="Labutti K."/>
            <person name="Lindquist E."/>
            <person name="Lipzen A."/>
            <person name="Khouja H.-R."/>
            <person name="Murat C."/>
            <person name="Ohm R."/>
            <person name="Olson A."/>
            <person name="Spatafora J."/>
            <person name="Veneault-Fourrey C."/>
            <person name="Henrissat B."/>
            <person name="Grigoriev I."/>
            <person name="Martin F."/>
            <person name="Perotto S."/>
        </authorList>
    </citation>
    <scope>NUCLEOTIDE SEQUENCE [LARGE SCALE GENOMIC DNA]</scope>
    <source>
        <strain evidence="1 2">UAMH 7357</strain>
    </source>
</reference>
<dbReference type="EMBL" id="KZ613469">
    <property type="protein sequence ID" value="PMD25855.1"/>
    <property type="molecule type" value="Genomic_DNA"/>
</dbReference>
<organism evidence="1 2">
    <name type="scientific">Hyaloscypha hepaticicola</name>
    <dbReference type="NCBI Taxonomy" id="2082293"/>
    <lineage>
        <taxon>Eukaryota</taxon>
        <taxon>Fungi</taxon>
        <taxon>Dikarya</taxon>
        <taxon>Ascomycota</taxon>
        <taxon>Pezizomycotina</taxon>
        <taxon>Leotiomycetes</taxon>
        <taxon>Helotiales</taxon>
        <taxon>Hyaloscyphaceae</taxon>
        <taxon>Hyaloscypha</taxon>
    </lineage>
</organism>
<proteinExistence type="predicted"/>
<evidence type="ECO:0000313" key="2">
    <source>
        <dbReference type="Proteomes" id="UP000235672"/>
    </source>
</evidence>
<dbReference type="Proteomes" id="UP000235672">
    <property type="component" value="Unassembled WGS sequence"/>
</dbReference>
<protein>
    <submittedName>
        <fullName evidence="1">Uncharacterized protein</fullName>
    </submittedName>
</protein>
<sequence>MKDVYYLGEAGAIMWRSYARGLGWWSLNCVGIGGAAQIWGFERWVMVCMCGFGHKQSERGVDGLVGGIYGNVKVRGLTYWRMVM</sequence>
<name>A0A2J6QHW9_9HELO</name>